<evidence type="ECO:0000256" key="2">
    <source>
        <dbReference type="SAM" id="Phobius"/>
    </source>
</evidence>
<proteinExistence type="predicted"/>
<dbReference type="Proteomes" id="UP000590749">
    <property type="component" value="Unassembled WGS sequence"/>
</dbReference>
<gene>
    <name evidence="3" type="ORF">FHR83_007003</name>
</gene>
<feature type="compositionally biased region" description="Pro residues" evidence="1">
    <location>
        <begin position="1"/>
        <end position="17"/>
    </location>
</feature>
<accession>A0A7W5FI95</accession>
<feature type="region of interest" description="Disordered" evidence="1">
    <location>
        <begin position="72"/>
        <end position="102"/>
    </location>
</feature>
<reference evidence="3 4" key="1">
    <citation type="submission" date="2020-08" db="EMBL/GenBank/DDBJ databases">
        <title>Genomic Encyclopedia of Type Strains, Phase III (KMG-III): the genomes of soil and plant-associated and newly described type strains.</title>
        <authorList>
            <person name="Whitman W."/>
        </authorList>
    </citation>
    <scope>NUCLEOTIDE SEQUENCE [LARGE SCALE GENOMIC DNA]</scope>
    <source>
        <strain evidence="3 4">CECT 3287</strain>
    </source>
</reference>
<dbReference type="EMBL" id="JACHXF010000018">
    <property type="protein sequence ID" value="MBB3099297.1"/>
    <property type="molecule type" value="Genomic_DNA"/>
</dbReference>
<name>A0A7W5FI95_9ACTN</name>
<sequence>MSYPPSYPPGYKPPQQPKPKRTLPIVLGAGGGVLVLCLGGFLAIGATADREDRPAGTVTTRSTATTVVTEVATSRPATRTKEADPERDLGAGKPGAFCATNRRGQSFTKDGVRYTCKGPKPYRWRRD</sequence>
<keyword evidence="4" id="KW-1185">Reference proteome</keyword>
<keyword evidence="2" id="KW-1133">Transmembrane helix</keyword>
<evidence type="ECO:0000313" key="3">
    <source>
        <dbReference type="EMBL" id="MBB3099297.1"/>
    </source>
</evidence>
<dbReference type="RefSeq" id="WP_183225360.1">
    <property type="nucleotide sequence ID" value="NZ_BMPW01000021.1"/>
</dbReference>
<evidence type="ECO:0000256" key="1">
    <source>
        <dbReference type="SAM" id="MobiDB-lite"/>
    </source>
</evidence>
<organism evidence="3 4">
    <name type="scientific">Actinoplanes campanulatus</name>
    <dbReference type="NCBI Taxonomy" id="113559"/>
    <lineage>
        <taxon>Bacteria</taxon>
        <taxon>Bacillati</taxon>
        <taxon>Actinomycetota</taxon>
        <taxon>Actinomycetes</taxon>
        <taxon>Micromonosporales</taxon>
        <taxon>Micromonosporaceae</taxon>
        <taxon>Actinoplanes</taxon>
    </lineage>
</organism>
<dbReference type="AlphaFoldDB" id="A0A7W5FI95"/>
<feature type="transmembrane region" description="Helical" evidence="2">
    <location>
        <begin position="23"/>
        <end position="44"/>
    </location>
</feature>
<keyword evidence="2" id="KW-0812">Transmembrane</keyword>
<comment type="caution">
    <text evidence="3">The sequence shown here is derived from an EMBL/GenBank/DDBJ whole genome shotgun (WGS) entry which is preliminary data.</text>
</comment>
<evidence type="ECO:0000313" key="4">
    <source>
        <dbReference type="Proteomes" id="UP000590749"/>
    </source>
</evidence>
<keyword evidence="2" id="KW-0472">Membrane</keyword>
<feature type="region of interest" description="Disordered" evidence="1">
    <location>
        <begin position="1"/>
        <end position="22"/>
    </location>
</feature>
<protein>
    <submittedName>
        <fullName evidence="3">Uncharacterized protein</fullName>
    </submittedName>
</protein>
<feature type="compositionally biased region" description="Basic and acidic residues" evidence="1">
    <location>
        <begin position="79"/>
        <end position="90"/>
    </location>
</feature>